<dbReference type="PROSITE" id="PS00028">
    <property type="entry name" value="ZINC_FINGER_C2H2_1"/>
    <property type="match status" value="1"/>
</dbReference>
<dbReference type="Proteomes" id="UP000663852">
    <property type="component" value="Unassembled WGS sequence"/>
</dbReference>
<proteinExistence type="predicted"/>
<dbReference type="PANTHER" id="PTHR46954:SF1">
    <property type="entry name" value="C2H2-TYPE DOMAIN-CONTAINING PROTEIN"/>
    <property type="match status" value="1"/>
</dbReference>
<feature type="domain" description="C2H2-type" evidence="2">
    <location>
        <begin position="782"/>
        <end position="802"/>
    </location>
</feature>
<evidence type="ECO:0000313" key="4">
    <source>
        <dbReference type="EMBL" id="CAF1453210.1"/>
    </source>
</evidence>
<dbReference type="PANTHER" id="PTHR46954">
    <property type="entry name" value="C2H2-TYPE DOMAIN-CONTAINING PROTEIN"/>
    <property type="match status" value="1"/>
</dbReference>
<feature type="region of interest" description="Disordered" evidence="1">
    <location>
        <begin position="64"/>
        <end position="143"/>
    </location>
</feature>
<evidence type="ECO:0000313" key="5">
    <source>
        <dbReference type="Proteomes" id="UP000663828"/>
    </source>
</evidence>
<name>A0A813R3P1_ADIRI</name>
<dbReference type="OrthoDB" id="2433005at2759"/>
<protein>
    <recommendedName>
        <fullName evidence="2">C2H2-type domain-containing protein</fullName>
    </recommendedName>
</protein>
<organism evidence="3 6">
    <name type="scientific">Adineta ricciae</name>
    <name type="common">Rotifer</name>
    <dbReference type="NCBI Taxonomy" id="249248"/>
    <lineage>
        <taxon>Eukaryota</taxon>
        <taxon>Metazoa</taxon>
        <taxon>Spiralia</taxon>
        <taxon>Gnathifera</taxon>
        <taxon>Rotifera</taxon>
        <taxon>Eurotatoria</taxon>
        <taxon>Bdelloidea</taxon>
        <taxon>Adinetida</taxon>
        <taxon>Adinetidae</taxon>
        <taxon>Adineta</taxon>
    </lineage>
</organism>
<dbReference type="Proteomes" id="UP000663828">
    <property type="component" value="Unassembled WGS sequence"/>
</dbReference>
<evidence type="ECO:0000259" key="2">
    <source>
        <dbReference type="PROSITE" id="PS00028"/>
    </source>
</evidence>
<comment type="caution">
    <text evidence="3">The sequence shown here is derived from an EMBL/GenBank/DDBJ whole genome shotgun (WGS) entry which is preliminary data.</text>
</comment>
<feature type="region of interest" description="Disordered" evidence="1">
    <location>
        <begin position="827"/>
        <end position="853"/>
    </location>
</feature>
<reference evidence="3" key="1">
    <citation type="submission" date="2021-02" db="EMBL/GenBank/DDBJ databases">
        <authorList>
            <person name="Nowell W R."/>
        </authorList>
    </citation>
    <scope>NUCLEOTIDE SEQUENCE</scope>
</reference>
<accession>A0A813R3P1</accession>
<sequence>MPSHKTPRYCLYREFVDAYMKGHSEMSRCLSHTAAQTEWNEIKTNEVLVKEKIEEYLAKFNSSSACGLTRSETGPPKKTRGRKKKAETNGEQESNGRPTKKRQKRARSSDIENEIINGTEEQTSDQAISADQPVDSQTKKKPEKIRTAAEILAKKTRAPAQEKVSKEIHEINERIIQLVQVKNMGMATSEQEKQLKKLLVEQKKKTNDLKRLKAEQTAKKRAREIKKRKIEALCEKNPELAAELNKIYRPIIGRPPIEEECPDLLQIIEEIAKVGGAADDNRRSQTIRPCLTLDDLREKIKERGYDIKRSTLYYRLLPHRSNSIDGKKHVRTVPVRLRKAQNDEHSKHEDGHFATATIRYIKDLAGIFGNDVVFFLSQDDKCKVPIGLPAAKIQAPMLMHLDYRVRLPDHDWTVAPRHQLTPSVYAACMMTENNDVGYSGPTYIAVRSAKHDRSDANSHACDFDRLVGLKEFEKAARDYTGQVKPLVIITVDGGPDENPRFPKTLVASIRKFRKYNLDALFVLTHAPGQSAYNVVERRMAPLSHDLAGLILPHDHFGTHLNDSGVTVNPDLERINFKKAGEVLAEVWRGSIIDEYPVVAEYIDPPASTQDELRSIDVNLVMNHILDRVCYEEESEEPIERRVHQSDEYYQERARSSHIASNGELSRDGPKYDIDEYWCATHVLQTQYTIQIVRCNSIACCGPWRTNYIQVFPHRFLPAPVPFERTPRGIAMADRDYQKGVFYGSLIQRIQFHGVVMQSAQNDIIPFDYCCASVRKELKRRVCSICKQYIPSAYRMKNHYKIHQQQYASNCLEYDDDMFPDEAEIKLEEEEEEEDDSEMLSSQRPLPAVSDPSSNGVVLFSDMLDWLKSDFEELELKEQARKEAEKKKQMR</sequence>
<feature type="compositionally biased region" description="Acidic residues" evidence="1">
    <location>
        <begin position="827"/>
        <end position="837"/>
    </location>
</feature>
<dbReference type="AlphaFoldDB" id="A0A813R3P1"/>
<gene>
    <name evidence="3" type="ORF">EDS130_LOCUS3581</name>
    <name evidence="4" type="ORF">XAT740_LOCUS37002</name>
</gene>
<keyword evidence="5" id="KW-1185">Reference proteome</keyword>
<evidence type="ECO:0000256" key="1">
    <source>
        <dbReference type="SAM" id="MobiDB-lite"/>
    </source>
</evidence>
<dbReference type="InterPro" id="IPR013087">
    <property type="entry name" value="Znf_C2H2_type"/>
</dbReference>
<feature type="compositionally biased region" description="Polar residues" evidence="1">
    <location>
        <begin position="119"/>
        <end position="129"/>
    </location>
</feature>
<dbReference type="EMBL" id="CAJNOR010003846">
    <property type="protein sequence ID" value="CAF1453210.1"/>
    <property type="molecule type" value="Genomic_DNA"/>
</dbReference>
<evidence type="ECO:0000313" key="6">
    <source>
        <dbReference type="Proteomes" id="UP000663852"/>
    </source>
</evidence>
<dbReference type="EMBL" id="CAJNOJ010000009">
    <property type="protein sequence ID" value="CAF0776122.1"/>
    <property type="molecule type" value="Genomic_DNA"/>
</dbReference>
<evidence type="ECO:0000313" key="3">
    <source>
        <dbReference type="EMBL" id="CAF0776122.1"/>
    </source>
</evidence>